<dbReference type="AlphaFoldDB" id="R7UQZ7"/>
<dbReference type="STRING" id="283909.R7UQZ7"/>
<protein>
    <recommendedName>
        <fullName evidence="6">Bee-milk protein</fullName>
    </recommendedName>
</protein>
<dbReference type="PANTHER" id="PTHR46513:SF13">
    <property type="entry name" value="EGF-LIKE DOMAIN-CONTAINING PROTEIN"/>
    <property type="match status" value="1"/>
</dbReference>
<dbReference type="HOGENOM" id="CLU_1490387_0_0_1"/>
<feature type="chain" id="PRO_5008788246" description="Bee-milk protein" evidence="2">
    <location>
        <begin position="17"/>
        <end position="181"/>
    </location>
</feature>
<dbReference type="EMBL" id="KB300721">
    <property type="protein sequence ID" value="ELU06362.1"/>
    <property type="molecule type" value="Genomic_DNA"/>
</dbReference>
<sequence>MRRLLLVFCAIYVSYGHQPAFMMSGVYKNGSQVLTWVFGEPNATWYPKIKDPSTKVSSRSYSFNPGTLELHAIATDYESQRAYIADPIRPAIWYVGVPQDGISEPVLRPLQILVSESVLGLAVDWVSRNLYWTDANFKHIGITPLNDKDGYHKLIVEERLSKPHGIGVHPKTRWMLGEVCL</sequence>
<evidence type="ECO:0000313" key="5">
    <source>
        <dbReference type="Proteomes" id="UP000014760"/>
    </source>
</evidence>
<dbReference type="GO" id="GO:0017147">
    <property type="term" value="F:Wnt-protein binding"/>
    <property type="evidence" value="ECO:0007669"/>
    <property type="project" value="TreeGrafter"/>
</dbReference>
<dbReference type="PROSITE" id="PS51120">
    <property type="entry name" value="LDLRB"/>
    <property type="match status" value="1"/>
</dbReference>
<dbReference type="Proteomes" id="UP000014760">
    <property type="component" value="Unassembled WGS sequence"/>
</dbReference>
<feature type="repeat" description="LDL-receptor class B" evidence="1">
    <location>
        <begin position="128"/>
        <end position="172"/>
    </location>
</feature>
<reference evidence="4" key="3">
    <citation type="submission" date="2015-06" db="UniProtKB">
        <authorList>
            <consortium name="EnsemblMetazoa"/>
        </authorList>
    </citation>
    <scope>IDENTIFICATION</scope>
</reference>
<dbReference type="InterPro" id="IPR011042">
    <property type="entry name" value="6-blade_b-propeller_TolB-like"/>
</dbReference>
<gene>
    <name evidence="3" type="ORF">CAPTEDRAFT_204982</name>
</gene>
<dbReference type="GO" id="GO:0060070">
    <property type="term" value="P:canonical Wnt signaling pathway"/>
    <property type="evidence" value="ECO:0007669"/>
    <property type="project" value="TreeGrafter"/>
</dbReference>
<dbReference type="SMART" id="SM00135">
    <property type="entry name" value="LY"/>
    <property type="match status" value="1"/>
</dbReference>
<dbReference type="Gene3D" id="2.120.10.30">
    <property type="entry name" value="TolB, C-terminal domain"/>
    <property type="match status" value="1"/>
</dbReference>
<keyword evidence="2" id="KW-0732">Signal</keyword>
<dbReference type="SUPFAM" id="SSF63825">
    <property type="entry name" value="YWTD domain"/>
    <property type="match status" value="1"/>
</dbReference>
<evidence type="ECO:0000313" key="4">
    <source>
        <dbReference type="EnsemblMetazoa" id="CapteP204982"/>
    </source>
</evidence>
<dbReference type="EMBL" id="AMQN01007446">
    <property type="status" value="NOT_ANNOTATED_CDS"/>
    <property type="molecule type" value="Genomic_DNA"/>
</dbReference>
<organism evidence="3">
    <name type="scientific">Capitella teleta</name>
    <name type="common">Polychaete worm</name>
    <dbReference type="NCBI Taxonomy" id="283909"/>
    <lineage>
        <taxon>Eukaryota</taxon>
        <taxon>Metazoa</taxon>
        <taxon>Spiralia</taxon>
        <taxon>Lophotrochozoa</taxon>
        <taxon>Annelida</taxon>
        <taxon>Polychaeta</taxon>
        <taxon>Sedentaria</taxon>
        <taxon>Scolecida</taxon>
        <taxon>Capitellidae</taxon>
        <taxon>Capitella</taxon>
    </lineage>
</organism>
<evidence type="ECO:0008006" key="6">
    <source>
        <dbReference type="Google" id="ProtNLM"/>
    </source>
</evidence>
<dbReference type="InterPro" id="IPR000033">
    <property type="entry name" value="LDLR_classB_rpt"/>
</dbReference>
<proteinExistence type="predicted"/>
<dbReference type="InterPro" id="IPR050778">
    <property type="entry name" value="Cueball_EGF_LRP_Nidogen"/>
</dbReference>
<evidence type="ECO:0000256" key="1">
    <source>
        <dbReference type="PROSITE-ProRule" id="PRU00461"/>
    </source>
</evidence>
<dbReference type="PANTHER" id="PTHR46513">
    <property type="entry name" value="VITELLOGENIN RECEPTOR-LIKE PROTEIN-RELATED-RELATED"/>
    <property type="match status" value="1"/>
</dbReference>
<keyword evidence="5" id="KW-1185">Reference proteome</keyword>
<accession>R7UQZ7</accession>
<evidence type="ECO:0000256" key="2">
    <source>
        <dbReference type="SAM" id="SignalP"/>
    </source>
</evidence>
<name>R7UQZ7_CAPTE</name>
<dbReference type="GO" id="GO:0042813">
    <property type="term" value="F:Wnt receptor activity"/>
    <property type="evidence" value="ECO:0007669"/>
    <property type="project" value="TreeGrafter"/>
</dbReference>
<dbReference type="EnsemblMetazoa" id="CapteT204982">
    <property type="protein sequence ID" value="CapteP204982"/>
    <property type="gene ID" value="CapteG204982"/>
</dbReference>
<dbReference type="GO" id="GO:0005886">
    <property type="term" value="C:plasma membrane"/>
    <property type="evidence" value="ECO:0007669"/>
    <property type="project" value="TreeGrafter"/>
</dbReference>
<dbReference type="OrthoDB" id="21182at2759"/>
<feature type="signal peptide" evidence="2">
    <location>
        <begin position="1"/>
        <end position="16"/>
    </location>
</feature>
<reference evidence="3 5" key="2">
    <citation type="journal article" date="2013" name="Nature">
        <title>Insights into bilaterian evolution from three spiralian genomes.</title>
        <authorList>
            <person name="Simakov O."/>
            <person name="Marletaz F."/>
            <person name="Cho S.J."/>
            <person name="Edsinger-Gonzales E."/>
            <person name="Havlak P."/>
            <person name="Hellsten U."/>
            <person name="Kuo D.H."/>
            <person name="Larsson T."/>
            <person name="Lv J."/>
            <person name="Arendt D."/>
            <person name="Savage R."/>
            <person name="Osoegawa K."/>
            <person name="de Jong P."/>
            <person name="Grimwood J."/>
            <person name="Chapman J.A."/>
            <person name="Shapiro H."/>
            <person name="Aerts A."/>
            <person name="Otillar R.P."/>
            <person name="Terry A.Y."/>
            <person name="Boore J.L."/>
            <person name="Grigoriev I.V."/>
            <person name="Lindberg D.R."/>
            <person name="Seaver E.C."/>
            <person name="Weisblat D.A."/>
            <person name="Putnam N.H."/>
            <person name="Rokhsar D.S."/>
        </authorList>
    </citation>
    <scope>NUCLEOTIDE SEQUENCE</scope>
    <source>
        <strain evidence="3 5">I ESC-2004</strain>
    </source>
</reference>
<evidence type="ECO:0000313" key="3">
    <source>
        <dbReference type="EMBL" id="ELU06362.1"/>
    </source>
</evidence>
<reference evidence="5" key="1">
    <citation type="submission" date="2012-12" db="EMBL/GenBank/DDBJ databases">
        <authorList>
            <person name="Hellsten U."/>
            <person name="Grimwood J."/>
            <person name="Chapman J.A."/>
            <person name="Shapiro H."/>
            <person name="Aerts A."/>
            <person name="Otillar R.P."/>
            <person name="Terry A.Y."/>
            <person name="Boore J.L."/>
            <person name="Simakov O."/>
            <person name="Marletaz F."/>
            <person name="Cho S.-J."/>
            <person name="Edsinger-Gonzales E."/>
            <person name="Havlak P."/>
            <person name="Kuo D.-H."/>
            <person name="Larsson T."/>
            <person name="Lv J."/>
            <person name="Arendt D."/>
            <person name="Savage R."/>
            <person name="Osoegawa K."/>
            <person name="de Jong P."/>
            <person name="Lindberg D.R."/>
            <person name="Seaver E.C."/>
            <person name="Weisblat D.A."/>
            <person name="Putnam N.H."/>
            <person name="Grigoriev I.V."/>
            <person name="Rokhsar D.S."/>
        </authorList>
    </citation>
    <scope>NUCLEOTIDE SEQUENCE</scope>
    <source>
        <strain evidence="5">I ESC-2004</strain>
    </source>
</reference>